<feature type="region of interest" description="Disordered" evidence="15">
    <location>
        <begin position="403"/>
        <end position="449"/>
    </location>
</feature>
<dbReference type="InterPro" id="IPR018297">
    <property type="entry name" value="A/G_cyclase_CS"/>
</dbReference>
<evidence type="ECO:0000256" key="12">
    <source>
        <dbReference type="ARBA" id="ARBA00023136"/>
    </source>
</evidence>
<comment type="cofactor">
    <cofactor evidence="2">
        <name>Mg(2+)</name>
        <dbReference type="ChEBI" id="CHEBI:18420"/>
    </cofactor>
</comment>
<feature type="region of interest" description="Disordered" evidence="15">
    <location>
        <begin position="919"/>
        <end position="988"/>
    </location>
</feature>
<keyword evidence="7" id="KW-0547">Nucleotide-binding</keyword>
<comment type="catalytic activity">
    <reaction evidence="1">
        <text>ATP = 3',5'-cyclic AMP + diphosphate</text>
        <dbReference type="Rhea" id="RHEA:15389"/>
        <dbReference type="ChEBI" id="CHEBI:30616"/>
        <dbReference type="ChEBI" id="CHEBI:33019"/>
        <dbReference type="ChEBI" id="CHEBI:58165"/>
        <dbReference type="EC" id="4.6.1.1"/>
    </reaction>
</comment>
<evidence type="ECO:0000256" key="6">
    <source>
        <dbReference type="ARBA" id="ARBA00022723"/>
    </source>
</evidence>
<comment type="subcellular location">
    <subcellularLocation>
        <location evidence="3">Membrane</location>
        <topology evidence="3">Multi-pass membrane protein</topology>
    </subcellularLocation>
</comment>
<evidence type="ECO:0000256" key="5">
    <source>
        <dbReference type="ARBA" id="ARBA00022692"/>
    </source>
</evidence>
<dbReference type="SMART" id="SM00044">
    <property type="entry name" value="CYCc"/>
    <property type="match status" value="1"/>
</dbReference>
<keyword evidence="10 16" id="KW-1133">Transmembrane helix</keyword>
<evidence type="ECO:0000313" key="19">
    <source>
        <dbReference type="Proteomes" id="UP001159363"/>
    </source>
</evidence>
<gene>
    <name evidence="18" type="ORF">PR048_027433</name>
</gene>
<organism evidence="18 19">
    <name type="scientific">Dryococelus australis</name>
    <dbReference type="NCBI Taxonomy" id="614101"/>
    <lineage>
        <taxon>Eukaryota</taxon>
        <taxon>Metazoa</taxon>
        <taxon>Ecdysozoa</taxon>
        <taxon>Arthropoda</taxon>
        <taxon>Hexapoda</taxon>
        <taxon>Insecta</taxon>
        <taxon>Pterygota</taxon>
        <taxon>Neoptera</taxon>
        <taxon>Polyneoptera</taxon>
        <taxon>Phasmatodea</taxon>
        <taxon>Verophasmatodea</taxon>
        <taxon>Anareolatae</taxon>
        <taxon>Phasmatidae</taxon>
        <taxon>Eurycanthinae</taxon>
        <taxon>Dryococelus</taxon>
    </lineage>
</organism>
<dbReference type="PROSITE" id="PS50125">
    <property type="entry name" value="GUANYLATE_CYCLASE_2"/>
    <property type="match status" value="1"/>
</dbReference>
<feature type="transmembrane region" description="Helical" evidence="16">
    <location>
        <begin position="539"/>
        <end position="558"/>
    </location>
</feature>
<evidence type="ECO:0000256" key="10">
    <source>
        <dbReference type="ARBA" id="ARBA00022989"/>
    </source>
</evidence>
<evidence type="ECO:0000256" key="11">
    <source>
        <dbReference type="ARBA" id="ARBA00022998"/>
    </source>
</evidence>
<feature type="compositionally biased region" description="Polar residues" evidence="15">
    <location>
        <begin position="921"/>
        <end position="939"/>
    </location>
</feature>
<dbReference type="Gene3D" id="3.30.70.1230">
    <property type="entry name" value="Nucleotide cyclase"/>
    <property type="match status" value="1"/>
</dbReference>
<dbReference type="SUPFAM" id="SSF55073">
    <property type="entry name" value="Nucleotide cyclase"/>
    <property type="match status" value="1"/>
</dbReference>
<dbReference type="InterPro" id="IPR029787">
    <property type="entry name" value="Nucleotide_cyclase"/>
</dbReference>
<keyword evidence="8" id="KW-0067">ATP-binding</keyword>
<evidence type="ECO:0000256" key="9">
    <source>
        <dbReference type="ARBA" id="ARBA00022842"/>
    </source>
</evidence>
<evidence type="ECO:0000256" key="1">
    <source>
        <dbReference type="ARBA" id="ARBA00001593"/>
    </source>
</evidence>
<dbReference type="InterPro" id="IPR001054">
    <property type="entry name" value="A/G_cyclase"/>
</dbReference>
<feature type="transmembrane region" description="Helical" evidence="16">
    <location>
        <begin position="508"/>
        <end position="527"/>
    </location>
</feature>
<evidence type="ECO:0000256" key="4">
    <source>
        <dbReference type="ARBA" id="ARBA00012201"/>
    </source>
</evidence>
<feature type="transmembrane region" description="Helical" evidence="16">
    <location>
        <begin position="482"/>
        <end position="501"/>
    </location>
</feature>
<reference evidence="18 19" key="1">
    <citation type="submission" date="2023-02" db="EMBL/GenBank/DDBJ databases">
        <title>LHISI_Scaffold_Assembly.</title>
        <authorList>
            <person name="Stuart O.P."/>
            <person name="Cleave R."/>
            <person name="Magrath M.J.L."/>
            <person name="Mikheyev A.S."/>
        </authorList>
    </citation>
    <scope>NUCLEOTIDE SEQUENCE [LARGE SCALE GENOMIC DNA]</scope>
    <source>
        <strain evidence="18">Daus_M_001</strain>
        <tissue evidence="18">Leg muscle</tissue>
    </source>
</reference>
<dbReference type="PROSITE" id="PS00452">
    <property type="entry name" value="GUANYLATE_CYCLASE_1"/>
    <property type="match status" value="1"/>
</dbReference>
<dbReference type="CDD" id="cd07302">
    <property type="entry name" value="CHD"/>
    <property type="match status" value="1"/>
</dbReference>
<keyword evidence="12 16" id="KW-0472">Membrane</keyword>
<keyword evidence="19" id="KW-1185">Reference proteome</keyword>
<evidence type="ECO:0000256" key="2">
    <source>
        <dbReference type="ARBA" id="ARBA00001946"/>
    </source>
</evidence>
<evidence type="ECO:0000256" key="3">
    <source>
        <dbReference type="ARBA" id="ARBA00004141"/>
    </source>
</evidence>
<dbReference type="PANTHER" id="PTHR45627:SF1">
    <property type="entry name" value="ADENYLATE CYCLASE TYPE 8"/>
    <property type="match status" value="1"/>
</dbReference>
<evidence type="ECO:0000256" key="14">
    <source>
        <dbReference type="RuleBase" id="RU000405"/>
    </source>
</evidence>
<comment type="caution">
    <text evidence="18">The sequence shown here is derived from an EMBL/GenBank/DDBJ whole genome shotgun (WGS) entry which is preliminary data.</text>
</comment>
<comment type="similarity">
    <text evidence="14">Belongs to the adenylyl cyclase class-4/guanylyl cyclase family.</text>
</comment>
<dbReference type="InterPro" id="IPR009398">
    <property type="entry name" value="Adcy_conserved_dom"/>
</dbReference>
<evidence type="ECO:0000256" key="15">
    <source>
        <dbReference type="SAM" id="MobiDB-lite"/>
    </source>
</evidence>
<keyword evidence="11" id="KW-0115">cAMP biosynthesis</keyword>
<keyword evidence="6" id="KW-0479">Metal-binding</keyword>
<evidence type="ECO:0000256" key="16">
    <source>
        <dbReference type="SAM" id="Phobius"/>
    </source>
</evidence>
<sequence>MQVCLFQEHGVETFIIKQVEPLRPRRRLHHRSSRPRLWSEEDKAITLVTLASDNNNSSPAVITTHEPQPISFIDEEATTDWQPEIPFENLNTMSSDMDDDQFLDDDLDYYDKGNPSISMAEEVDEIIDNSIEIESNKRMREANLNPWTLRFKEFDMETKFCKLREEMFKSNMLCCFIIWIFIVVCQVIVMPRRKCGVAVAMGKRLGGLMSSRRLAEGGLLEDLDTGGDSAEWLCDCHSSTALVLSLSVTTLVLSCALVLVMAEEFSQLPDMLRTMSNVLVHHRNRRTVFICCVVLLMSATSSVSLIMCPCELLTNVTSPMATTRSVSDGNQSISQVILSLILTITAQNRTKSEVASPPIAVSLDPNCLTNSSQQGANCTQSIMLTAKSTLNISRNRRKRKTIDSVWAGSRDSSDIPDTYSEKVKHSDDDVESEVKRRKRSASVESGGNAMKRQRSTGFIVARTLASSEDVLLPDNLCFRPEYIVFTWVLCLVALATSLKLYYLVKTALAATMVTAFAILIIYAYPGVFTMANLETVMPLNSQMLILLVVFFTMVAYHARLVEVTARLDFLWKQQAERELADMMETRQNNTQLLKNILPDHVAQHFLSEERWRRFRHADHLRKRHAPFSHEGRASQQATAVKPLIGKQNGSIWTMEATARPEEGREECVRSEPFSLLDDSLRHKGFQGVPDGELYSQSRDKVGVMFASIPNFTEFYSEDINKGMECIRLLNEIIADFDELLDEDRFKSIEKVKTVGATYMAASGLNPAENGEDEYEHLCALVDFALAMKQRLDDVNTHSFNNFHLRVGISCGPLVGGVIGARKPVFDIWGNTVNEASRMDSTGTMGQIQVPKETATILEARGFQVQLRGVIAVKGKGEMETYYVVGRRSSRAGGFTRQPSTYNSLAAVVYGMVQARRKQTIKKSTTPGGSVISRTHSQQKGVDGGSVGRLANFSSMRALGRSTPSHTRRNTTRAGGGHQPSHSAGNAWPQGSMRQLSAARSSSVLLAALQPASAPQTPAVSGDWQPLSRKVSGASLQQDGSDESESAHFCKLWFSSHTSGTSLVACHLNTWICQCNGTVLSVQNGNVCNYDVPMDWGFIGTGFQCSQFQTSRSSAFRISNWIPPVECGRMITVCDDILYLDTYIGHKLFYPTDIPNTVQLRVEETFPTLFFSVIDRWS</sequence>
<name>A0ABQ9GFG2_9NEOP</name>
<dbReference type="EC" id="4.6.1.1" evidence="4"/>
<keyword evidence="5 16" id="KW-0812">Transmembrane</keyword>
<feature type="transmembrane region" description="Helical" evidence="16">
    <location>
        <begin position="172"/>
        <end position="189"/>
    </location>
</feature>
<keyword evidence="9" id="KW-0460">Magnesium</keyword>
<dbReference type="EMBL" id="JARBHB010000012">
    <property type="protein sequence ID" value="KAJ8871129.1"/>
    <property type="molecule type" value="Genomic_DNA"/>
</dbReference>
<keyword evidence="13 14" id="KW-0456">Lyase</keyword>
<dbReference type="Pfam" id="PF00211">
    <property type="entry name" value="Guanylate_cyc"/>
    <property type="match status" value="1"/>
</dbReference>
<evidence type="ECO:0000256" key="8">
    <source>
        <dbReference type="ARBA" id="ARBA00022840"/>
    </source>
</evidence>
<accession>A0ABQ9GFG2</accession>
<protein>
    <recommendedName>
        <fullName evidence="4">adenylate cyclase</fullName>
        <ecNumber evidence="4">4.6.1.1</ecNumber>
    </recommendedName>
</protein>
<feature type="domain" description="Guanylate cyclase" evidence="17">
    <location>
        <begin position="702"/>
        <end position="839"/>
    </location>
</feature>
<evidence type="ECO:0000256" key="13">
    <source>
        <dbReference type="ARBA" id="ARBA00023239"/>
    </source>
</evidence>
<evidence type="ECO:0000256" key="7">
    <source>
        <dbReference type="ARBA" id="ARBA00022741"/>
    </source>
</evidence>
<dbReference type="Pfam" id="PF06327">
    <property type="entry name" value="Adcy_cons_dom"/>
    <property type="match status" value="1"/>
</dbReference>
<evidence type="ECO:0000259" key="17">
    <source>
        <dbReference type="PROSITE" id="PS50125"/>
    </source>
</evidence>
<proteinExistence type="inferred from homology"/>
<evidence type="ECO:0000313" key="18">
    <source>
        <dbReference type="EMBL" id="KAJ8871129.1"/>
    </source>
</evidence>
<dbReference type="PANTHER" id="PTHR45627">
    <property type="entry name" value="ADENYLATE CYCLASE TYPE 1"/>
    <property type="match status" value="1"/>
</dbReference>
<feature type="transmembrane region" description="Helical" evidence="16">
    <location>
        <begin position="241"/>
        <end position="266"/>
    </location>
</feature>
<dbReference type="Proteomes" id="UP001159363">
    <property type="component" value="Chromosome 11"/>
</dbReference>